<dbReference type="EMBL" id="BART01024301">
    <property type="protein sequence ID" value="GAH02928.1"/>
    <property type="molecule type" value="Genomic_DNA"/>
</dbReference>
<comment type="caution">
    <text evidence="1">The sequence shown here is derived from an EMBL/GenBank/DDBJ whole genome shotgun (WGS) entry which is preliminary data.</text>
</comment>
<protein>
    <submittedName>
        <fullName evidence="1">Uncharacterized protein</fullName>
    </submittedName>
</protein>
<gene>
    <name evidence="1" type="ORF">S01H4_43947</name>
</gene>
<feature type="non-terminal residue" evidence="1">
    <location>
        <position position="1"/>
    </location>
</feature>
<evidence type="ECO:0000313" key="1">
    <source>
        <dbReference type="EMBL" id="GAH02928.1"/>
    </source>
</evidence>
<name>X1E2N7_9ZZZZ</name>
<proteinExistence type="predicted"/>
<dbReference type="AlphaFoldDB" id="X1E2N7"/>
<organism evidence="1">
    <name type="scientific">marine sediment metagenome</name>
    <dbReference type="NCBI Taxonomy" id="412755"/>
    <lineage>
        <taxon>unclassified sequences</taxon>
        <taxon>metagenomes</taxon>
        <taxon>ecological metagenomes</taxon>
    </lineage>
</organism>
<sequence>IIFQKSRTPDIYIDDFIFPLTKNHYLIRANKINRVPNTVKIELDLILFKQAKKYVSCTNSQYPELLNKCFQYNYESLEALKNKVFNELLN</sequence>
<reference evidence="1" key="1">
    <citation type="journal article" date="2014" name="Front. Microbiol.">
        <title>High frequency of phylogenetically diverse reductive dehalogenase-homologous genes in deep subseafloor sedimentary metagenomes.</title>
        <authorList>
            <person name="Kawai M."/>
            <person name="Futagami T."/>
            <person name="Toyoda A."/>
            <person name="Takaki Y."/>
            <person name="Nishi S."/>
            <person name="Hori S."/>
            <person name="Arai W."/>
            <person name="Tsubouchi T."/>
            <person name="Morono Y."/>
            <person name="Uchiyama I."/>
            <person name="Ito T."/>
            <person name="Fujiyama A."/>
            <person name="Inagaki F."/>
            <person name="Takami H."/>
        </authorList>
    </citation>
    <scope>NUCLEOTIDE SEQUENCE</scope>
    <source>
        <strain evidence="1">Expedition CK06-06</strain>
    </source>
</reference>
<accession>X1E2N7</accession>